<reference evidence="8 9" key="1">
    <citation type="submission" date="2024-02" db="EMBL/GenBank/DDBJ databases">
        <title>De novo assembly and annotation of 12 fungi associated with fruit tree decline syndrome in Ontario, Canada.</title>
        <authorList>
            <person name="Sulman M."/>
            <person name="Ellouze W."/>
            <person name="Ilyukhin E."/>
        </authorList>
    </citation>
    <scope>NUCLEOTIDE SEQUENCE [LARGE SCALE GENOMIC DNA]</scope>
    <source>
        <strain evidence="8 9">FDS-637</strain>
    </source>
</reference>
<dbReference type="InterPro" id="IPR013087">
    <property type="entry name" value="Znf_C2H2_type"/>
</dbReference>
<dbReference type="Proteomes" id="UP001430584">
    <property type="component" value="Unassembled WGS sequence"/>
</dbReference>
<evidence type="ECO:0000256" key="5">
    <source>
        <dbReference type="PROSITE-ProRule" id="PRU00042"/>
    </source>
</evidence>
<name>A0ABR3C215_9PEZI</name>
<dbReference type="GeneID" id="92014196"/>
<feature type="compositionally biased region" description="Polar residues" evidence="6">
    <location>
        <begin position="112"/>
        <end position="122"/>
    </location>
</feature>
<organism evidence="8 9">
    <name type="scientific">Diplodia seriata</name>
    <dbReference type="NCBI Taxonomy" id="420778"/>
    <lineage>
        <taxon>Eukaryota</taxon>
        <taxon>Fungi</taxon>
        <taxon>Dikarya</taxon>
        <taxon>Ascomycota</taxon>
        <taxon>Pezizomycotina</taxon>
        <taxon>Dothideomycetes</taxon>
        <taxon>Dothideomycetes incertae sedis</taxon>
        <taxon>Botryosphaeriales</taxon>
        <taxon>Botryosphaeriaceae</taxon>
        <taxon>Diplodia</taxon>
    </lineage>
</organism>
<comment type="caution">
    <text evidence="8">The sequence shown here is derived from an EMBL/GenBank/DDBJ whole genome shotgun (WGS) entry which is preliminary data.</text>
</comment>
<feature type="domain" description="C2H2-type" evidence="7">
    <location>
        <begin position="30"/>
        <end position="60"/>
    </location>
</feature>
<feature type="region of interest" description="Disordered" evidence="6">
    <location>
        <begin position="208"/>
        <end position="253"/>
    </location>
</feature>
<evidence type="ECO:0000256" key="4">
    <source>
        <dbReference type="ARBA" id="ARBA00022833"/>
    </source>
</evidence>
<keyword evidence="1" id="KW-0479">Metal-binding</keyword>
<feature type="region of interest" description="Disordered" evidence="6">
    <location>
        <begin position="84"/>
        <end position="122"/>
    </location>
</feature>
<feature type="compositionally biased region" description="Acidic residues" evidence="6">
    <location>
        <begin position="234"/>
        <end position="244"/>
    </location>
</feature>
<feature type="domain" description="C2H2-type" evidence="7">
    <location>
        <begin position="62"/>
        <end position="92"/>
    </location>
</feature>
<dbReference type="PANTHER" id="PTHR24409">
    <property type="entry name" value="ZINC FINGER PROTEIN 142"/>
    <property type="match status" value="1"/>
</dbReference>
<evidence type="ECO:0000313" key="9">
    <source>
        <dbReference type="Proteomes" id="UP001430584"/>
    </source>
</evidence>
<dbReference type="RefSeq" id="XP_066628503.1">
    <property type="nucleotide sequence ID" value="XM_066781501.1"/>
</dbReference>
<keyword evidence="3 5" id="KW-0863">Zinc-finger</keyword>
<dbReference type="PROSITE" id="PS50157">
    <property type="entry name" value="ZINC_FINGER_C2H2_2"/>
    <property type="match status" value="2"/>
</dbReference>
<gene>
    <name evidence="8" type="ORF">SLS55_010111</name>
</gene>
<feature type="compositionally biased region" description="Basic and acidic residues" evidence="6">
    <location>
        <begin position="221"/>
        <end position="233"/>
    </location>
</feature>
<keyword evidence="4" id="KW-0862">Zinc</keyword>
<dbReference type="SMART" id="SM00355">
    <property type="entry name" value="ZnF_C2H2"/>
    <property type="match status" value="4"/>
</dbReference>
<dbReference type="Gene3D" id="3.30.160.60">
    <property type="entry name" value="Classic Zinc Finger"/>
    <property type="match status" value="1"/>
</dbReference>
<keyword evidence="9" id="KW-1185">Reference proteome</keyword>
<evidence type="ECO:0000259" key="7">
    <source>
        <dbReference type="PROSITE" id="PS50157"/>
    </source>
</evidence>
<evidence type="ECO:0000256" key="6">
    <source>
        <dbReference type="SAM" id="MobiDB-lite"/>
    </source>
</evidence>
<dbReference type="SUPFAM" id="SSF57667">
    <property type="entry name" value="beta-beta-alpha zinc fingers"/>
    <property type="match status" value="1"/>
</dbReference>
<protein>
    <recommendedName>
        <fullName evidence="7">C2H2-type domain-containing protein</fullName>
    </recommendedName>
</protein>
<keyword evidence="2" id="KW-0677">Repeat</keyword>
<dbReference type="Pfam" id="PF12874">
    <property type="entry name" value="zf-met"/>
    <property type="match status" value="2"/>
</dbReference>
<sequence>MPFCHLCQKVFRTEEALLQHRGDSPTHKQTDCTLCTKTFPTAEALAQHTRDSPAHKAPPTTTICTPCNRAFTSADALAAHIQDSPLHKPRSTSTAAGVDIATPSSSFPPSSITTNPAGENTHQPLGYPLSALPHPTTMMTPTPAPTTTTSKTTRTTLPCTLCARSKFASPAALAQHMRDAPAHGGYGHRYGNQYAGKAGGLAAAAAAEGDGGAGMTSSSSERCDSLLGARDDGGYEEEEEEEESGGAGAGGGYCDSGIGGVSVGESASEMGLRQEGVRRVGGGGRRVEKGVGRVLLEGLEAIKDEDGEEEEEEEEVKLLVKLLLRRLRLV</sequence>
<dbReference type="EMBL" id="JAJVCZ030000011">
    <property type="protein sequence ID" value="KAL0254632.1"/>
    <property type="molecule type" value="Genomic_DNA"/>
</dbReference>
<evidence type="ECO:0000256" key="3">
    <source>
        <dbReference type="ARBA" id="ARBA00022771"/>
    </source>
</evidence>
<evidence type="ECO:0000256" key="1">
    <source>
        <dbReference type="ARBA" id="ARBA00022723"/>
    </source>
</evidence>
<evidence type="ECO:0000256" key="2">
    <source>
        <dbReference type="ARBA" id="ARBA00022737"/>
    </source>
</evidence>
<accession>A0ABR3C215</accession>
<dbReference type="InterPro" id="IPR036236">
    <property type="entry name" value="Znf_C2H2_sf"/>
</dbReference>
<proteinExistence type="predicted"/>
<dbReference type="PANTHER" id="PTHR24409:SF295">
    <property type="entry name" value="AZ2-RELATED"/>
    <property type="match status" value="1"/>
</dbReference>
<evidence type="ECO:0000313" key="8">
    <source>
        <dbReference type="EMBL" id="KAL0254632.1"/>
    </source>
</evidence>